<reference evidence="3" key="1">
    <citation type="journal article" date="2012" name="PLoS Genet.">
        <title>Comparative analysis of the genomes of two field isolates of the rice blast fungus Magnaporthe oryzae.</title>
        <authorList>
            <person name="Xue M."/>
            <person name="Yang J."/>
            <person name="Li Z."/>
            <person name="Hu S."/>
            <person name="Yao N."/>
            <person name="Dean R.A."/>
            <person name="Zhao W."/>
            <person name="Shen M."/>
            <person name="Zhang H."/>
            <person name="Li C."/>
            <person name="Liu L."/>
            <person name="Cao L."/>
            <person name="Xu X."/>
            <person name="Xing Y."/>
            <person name="Hsiang T."/>
            <person name="Zhang Z."/>
            <person name="Xu J.R."/>
            <person name="Peng Y.L."/>
        </authorList>
    </citation>
    <scope>NUCLEOTIDE SEQUENCE</scope>
    <source>
        <strain evidence="3">Y34</strain>
    </source>
</reference>
<dbReference type="EMBL" id="JH793523">
    <property type="protein sequence ID" value="ELQ42248.1"/>
    <property type="molecule type" value="Genomic_DNA"/>
</dbReference>
<keyword evidence="1" id="KW-0732">Signal</keyword>
<dbReference type="Pfam" id="PF00293">
    <property type="entry name" value="NUDIX"/>
    <property type="match status" value="1"/>
</dbReference>
<dbReference type="SMR" id="A0AA97PPT8"/>
<evidence type="ECO:0000256" key="1">
    <source>
        <dbReference type="SAM" id="SignalP"/>
    </source>
</evidence>
<organism evidence="3">
    <name type="scientific">Pyricularia oryzae (strain Y34)</name>
    <name type="common">Rice blast fungus</name>
    <name type="synonym">Magnaporthe oryzae</name>
    <dbReference type="NCBI Taxonomy" id="1143189"/>
    <lineage>
        <taxon>Eukaryota</taxon>
        <taxon>Fungi</taxon>
        <taxon>Dikarya</taxon>
        <taxon>Ascomycota</taxon>
        <taxon>Pezizomycotina</taxon>
        <taxon>Sordariomycetes</taxon>
        <taxon>Sordariomycetidae</taxon>
        <taxon>Magnaporthales</taxon>
        <taxon>Pyriculariaceae</taxon>
        <taxon>Pyricularia</taxon>
    </lineage>
</organism>
<sequence length="156" mass="16810">MKSSLFYLTFGLVPAILAAPGKPGSSYDASGSRHRCGVVPFHGTSEVWMVPSKESGWILPKGGLDVQDGGDWETCVRREAREEGGFTLGPVEYLGTFGDIVWYKGTVTHKSDPTDPEVKARGPAKHFTISDARGYLTGYGKKKDAMLEALNAATRG</sequence>
<dbReference type="Proteomes" id="UP000011086">
    <property type="component" value="Unassembled WGS sequence"/>
</dbReference>
<accession>A0AA97PPT8</accession>
<dbReference type="SUPFAM" id="SSF55811">
    <property type="entry name" value="Nudix"/>
    <property type="match status" value="1"/>
</dbReference>
<feature type="domain" description="Nudix hydrolase" evidence="2">
    <location>
        <begin position="31"/>
        <end position="150"/>
    </location>
</feature>
<protein>
    <recommendedName>
        <fullName evidence="2">Nudix hydrolase domain-containing protein</fullName>
    </recommendedName>
</protein>
<gene>
    <name evidence="3" type="ORF">OOU_Y34scaffold00220g1</name>
</gene>
<dbReference type="InterPro" id="IPR015797">
    <property type="entry name" value="NUDIX_hydrolase-like_dom_sf"/>
</dbReference>
<dbReference type="PROSITE" id="PS51462">
    <property type="entry name" value="NUDIX"/>
    <property type="match status" value="1"/>
</dbReference>
<proteinExistence type="predicted"/>
<feature type="chain" id="PRO_5041708517" description="Nudix hydrolase domain-containing protein" evidence="1">
    <location>
        <begin position="19"/>
        <end position="156"/>
    </location>
</feature>
<evidence type="ECO:0000313" key="3">
    <source>
        <dbReference type="EMBL" id="ELQ42248.1"/>
    </source>
</evidence>
<dbReference type="InterPro" id="IPR000086">
    <property type="entry name" value="NUDIX_hydrolase_dom"/>
</dbReference>
<feature type="signal peptide" evidence="1">
    <location>
        <begin position="1"/>
        <end position="18"/>
    </location>
</feature>
<name>A0AA97PPT8_PYRO3</name>
<dbReference type="AlphaFoldDB" id="A0AA97PPT8"/>
<dbReference type="Gene3D" id="3.90.79.10">
    <property type="entry name" value="Nucleoside Triphosphate Pyrophosphohydrolase"/>
    <property type="match status" value="1"/>
</dbReference>
<evidence type="ECO:0000259" key="2">
    <source>
        <dbReference type="PROSITE" id="PS51462"/>
    </source>
</evidence>